<accession>A0A0F8ZB18</accession>
<gene>
    <name evidence="1" type="ORF">LCGC14_3056130</name>
</gene>
<dbReference type="EMBL" id="LAZR01064571">
    <property type="protein sequence ID" value="KKK57271.1"/>
    <property type="molecule type" value="Genomic_DNA"/>
</dbReference>
<sequence length="308" mass="37759">NMLFSEKYFFDEHFLSQFEDIKRLLAKLNKKLHVVSNNNINKFLDFKDRLINKYKDKFKANLKKLYLDKIPSKKIGLFLIENKKISKIIEHVSFIPSIEIHQWLQLLESLKYNTLFSKSVENLKIFYKDLLHEKLERELSKIPKNTNPTLIKEYKKNFQDDPSLTFNKFFLDIESKLTQKELKAKKDIIEKTKEKEKFEKLKKKQEKHKETYDDYLKLSNREFERRRRKEKRQKLTDISIVPKEEKQIEISDEISEKIQKFKSQFEKHFEETYLIHRNDDEDPLDLVRERKKRKKKEYKKFKDHFENV</sequence>
<name>A0A0F8ZB18_9ZZZZ</name>
<evidence type="ECO:0000313" key="1">
    <source>
        <dbReference type="EMBL" id="KKK57271.1"/>
    </source>
</evidence>
<feature type="non-terminal residue" evidence="1">
    <location>
        <position position="1"/>
    </location>
</feature>
<dbReference type="AlphaFoldDB" id="A0A0F8ZB18"/>
<protein>
    <submittedName>
        <fullName evidence="1">Uncharacterized protein</fullName>
    </submittedName>
</protein>
<comment type="caution">
    <text evidence="1">The sequence shown here is derived from an EMBL/GenBank/DDBJ whole genome shotgun (WGS) entry which is preliminary data.</text>
</comment>
<reference evidence="1" key="1">
    <citation type="journal article" date="2015" name="Nature">
        <title>Complex archaea that bridge the gap between prokaryotes and eukaryotes.</title>
        <authorList>
            <person name="Spang A."/>
            <person name="Saw J.H."/>
            <person name="Jorgensen S.L."/>
            <person name="Zaremba-Niedzwiedzka K."/>
            <person name="Martijn J."/>
            <person name="Lind A.E."/>
            <person name="van Eijk R."/>
            <person name="Schleper C."/>
            <person name="Guy L."/>
            <person name="Ettema T.J."/>
        </authorList>
    </citation>
    <scope>NUCLEOTIDE SEQUENCE</scope>
</reference>
<organism evidence="1">
    <name type="scientific">marine sediment metagenome</name>
    <dbReference type="NCBI Taxonomy" id="412755"/>
    <lineage>
        <taxon>unclassified sequences</taxon>
        <taxon>metagenomes</taxon>
        <taxon>ecological metagenomes</taxon>
    </lineage>
</organism>
<proteinExistence type="predicted"/>